<dbReference type="Proteomes" id="UP000244892">
    <property type="component" value="Chromosome"/>
</dbReference>
<evidence type="ECO:0000256" key="4">
    <source>
        <dbReference type="ARBA" id="ARBA00022679"/>
    </source>
</evidence>
<dbReference type="AlphaFoldDB" id="A0A2U8FU38"/>
<dbReference type="PANTHER" id="PTHR43646">
    <property type="entry name" value="GLYCOSYLTRANSFERASE"/>
    <property type="match status" value="1"/>
</dbReference>
<keyword evidence="3" id="KW-0328">Glycosyltransferase</keyword>
<evidence type="ECO:0000256" key="2">
    <source>
        <dbReference type="ARBA" id="ARBA00022475"/>
    </source>
</evidence>
<name>A0A2U8FU38_9BURK</name>
<dbReference type="Pfam" id="PF00535">
    <property type="entry name" value="Glycos_transf_2"/>
    <property type="match status" value="1"/>
</dbReference>
<accession>A0A2U8FU38</accession>
<dbReference type="InterPro" id="IPR029044">
    <property type="entry name" value="Nucleotide-diphossugar_trans"/>
</dbReference>
<dbReference type="Gene3D" id="3.90.550.10">
    <property type="entry name" value="Spore Coat Polysaccharide Biosynthesis Protein SpsA, Chain A"/>
    <property type="match status" value="1"/>
</dbReference>
<sequence>MDQPSSDRGLVWVCARNAAPYVERCVRSLAAQQDAAFDVLFVDDASSDDTAGLAERALAASLPGRHRVVRSPEQRGKARHAFELLRGATGYTWIAVVDGDDALIDPDALHAIARAYQDGFDVVWTDFETDTGVADGNGPLDPFDSPRRQGWASSHLFSFRQLLIQRVPDSYFKDESGAWLDCACDMAIAYPVLDQTRRYLFLPRAAYRYTTTNPLSHHAGHGGLSSPRQRERAEWVRSQAPLPCWRPVHEHRPSMDHGLGVKLHQMHVSTAQCFARLDALERQVAQMPFRQLALERLVQREHIPLAWLVQLGGWALDVGMLNHLADTLDGYRQPRVLEFGSGRGSRVLGKLVAARGGTLTSVEHDADWAASTAAAIRAHALGDHARVVHCPLVEASCFGHTTRFYDMGFLSPDERFDVVVVDGPPEATGLFARLPALPAIAGHLSLQGFHLYLDDFDREQEQMIARWWLEMAPELRAESLVFDKMVCELTPRT</sequence>
<dbReference type="KEGG" id="aon:DEH84_13405"/>
<dbReference type="InterPro" id="IPR001173">
    <property type="entry name" value="Glyco_trans_2-like"/>
</dbReference>
<evidence type="ECO:0000256" key="5">
    <source>
        <dbReference type="ARBA" id="ARBA00023136"/>
    </source>
</evidence>
<dbReference type="InterPro" id="IPR029063">
    <property type="entry name" value="SAM-dependent_MTases_sf"/>
</dbReference>
<evidence type="ECO:0000256" key="3">
    <source>
        <dbReference type="ARBA" id="ARBA00022676"/>
    </source>
</evidence>
<dbReference type="PANTHER" id="PTHR43646:SF2">
    <property type="entry name" value="GLYCOSYLTRANSFERASE 2-LIKE DOMAIN-CONTAINING PROTEIN"/>
    <property type="match status" value="1"/>
</dbReference>
<dbReference type="EMBL" id="CP029210">
    <property type="protein sequence ID" value="AWI54308.1"/>
    <property type="molecule type" value="Genomic_DNA"/>
</dbReference>
<reference evidence="7 8" key="1">
    <citation type="submission" date="2018-05" db="EMBL/GenBank/DDBJ databases">
        <title>complete genome sequence of Aquabacterium olei NBRC 110486.</title>
        <authorList>
            <person name="Tang B."/>
            <person name="Chang J."/>
            <person name="Zhang L."/>
            <person name="Yang H."/>
        </authorList>
    </citation>
    <scope>NUCLEOTIDE SEQUENCE [LARGE SCALE GENOMIC DNA]</scope>
    <source>
        <strain evidence="7 8">NBRC 110486</strain>
    </source>
</reference>
<evidence type="ECO:0000256" key="1">
    <source>
        <dbReference type="ARBA" id="ARBA00004236"/>
    </source>
</evidence>
<evidence type="ECO:0000259" key="6">
    <source>
        <dbReference type="Pfam" id="PF00535"/>
    </source>
</evidence>
<evidence type="ECO:0000313" key="7">
    <source>
        <dbReference type="EMBL" id="AWI54308.1"/>
    </source>
</evidence>
<keyword evidence="2" id="KW-1003">Cell membrane</keyword>
<dbReference type="OrthoDB" id="823440at2"/>
<evidence type="ECO:0000313" key="8">
    <source>
        <dbReference type="Proteomes" id="UP000244892"/>
    </source>
</evidence>
<dbReference type="GO" id="GO:0005886">
    <property type="term" value="C:plasma membrane"/>
    <property type="evidence" value="ECO:0007669"/>
    <property type="project" value="UniProtKB-SubCell"/>
</dbReference>
<dbReference type="Gene3D" id="3.40.50.150">
    <property type="entry name" value="Vaccinia Virus protein VP39"/>
    <property type="match status" value="1"/>
</dbReference>
<dbReference type="SUPFAM" id="SSF53335">
    <property type="entry name" value="S-adenosyl-L-methionine-dependent methyltransferases"/>
    <property type="match status" value="1"/>
</dbReference>
<gene>
    <name evidence="7" type="ORF">DEH84_13405</name>
</gene>
<proteinExistence type="predicted"/>
<keyword evidence="5" id="KW-0472">Membrane</keyword>
<feature type="domain" description="Glycosyltransferase 2-like" evidence="6">
    <location>
        <begin position="11"/>
        <end position="137"/>
    </location>
</feature>
<organism evidence="7 8">
    <name type="scientific">Aquabacterium olei</name>
    <dbReference type="NCBI Taxonomy" id="1296669"/>
    <lineage>
        <taxon>Bacteria</taxon>
        <taxon>Pseudomonadati</taxon>
        <taxon>Pseudomonadota</taxon>
        <taxon>Betaproteobacteria</taxon>
        <taxon>Burkholderiales</taxon>
        <taxon>Aquabacterium</taxon>
    </lineage>
</organism>
<dbReference type="CDD" id="cd00761">
    <property type="entry name" value="Glyco_tranf_GTA_type"/>
    <property type="match status" value="1"/>
</dbReference>
<dbReference type="GO" id="GO:0016757">
    <property type="term" value="F:glycosyltransferase activity"/>
    <property type="evidence" value="ECO:0007669"/>
    <property type="project" value="UniProtKB-KW"/>
</dbReference>
<keyword evidence="4" id="KW-0808">Transferase</keyword>
<protein>
    <recommendedName>
        <fullName evidence="6">Glycosyltransferase 2-like domain-containing protein</fullName>
    </recommendedName>
</protein>
<keyword evidence="8" id="KW-1185">Reference proteome</keyword>
<dbReference type="SUPFAM" id="SSF53448">
    <property type="entry name" value="Nucleotide-diphospho-sugar transferases"/>
    <property type="match status" value="1"/>
</dbReference>
<comment type="subcellular location">
    <subcellularLocation>
        <location evidence="1">Cell membrane</location>
    </subcellularLocation>
</comment>